<evidence type="ECO:0000313" key="3">
    <source>
        <dbReference type="EMBL" id="BAU22495.1"/>
    </source>
</evidence>
<dbReference type="KEGG" id="cthi:THC_0758"/>
<protein>
    <submittedName>
        <fullName evidence="3">Transposase, IS116/IS110/IS902 family</fullName>
    </submittedName>
</protein>
<name>A0A0U5AVU6_9BACT</name>
<dbReference type="InterPro" id="IPR003346">
    <property type="entry name" value="Transposase_20"/>
</dbReference>
<dbReference type="EMBL" id="AP014945">
    <property type="protein sequence ID" value="BAU22495.1"/>
    <property type="molecule type" value="Genomic_DNA"/>
</dbReference>
<evidence type="ECO:0000259" key="1">
    <source>
        <dbReference type="Pfam" id="PF01548"/>
    </source>
</evidence>
<accession>A0A0U5AVU6</accession>
<dbReference type="KEGG" id="cthi:THC_0533"/>
<dbReference type="Pfam" id="PF02371">
    <property type="entry name" value="Transposase_20"/>
    <property type="match status" value="1"/>
</dbReference>
<dbReference type="InterPro" id="IPR047650">
    <property type="entry name" value="Transpos_IS110"/>
</dbReference>
<dbReference type="GO" id="GO:0003677">
    <property type="term" value="F:DNA binding"/>
    <property type="evidence" value="ECO:0007669"/>
    <property type="project" value="InterPro"/>
</dbReference>
<feature type="domain" description="Transposase IS116/IS110/IS902 C-terminal" evidence="2">
    <location>
        <begin position="267"/>
        <end position="351"/>
    </location>
</feature>
<evidence type="ECO:0000259" key="2">
    <source>
        <dbReference type="Pfam" id="PF02371"/>
    </source>
</evidence>
<dbReference type="PANTHER" id="PTHR33055:SF15">
    <property type="entry name" value="TRANSPOSASE-RELATED"/>
    <property type="match status" value="1"/>
</dbReference>
<dbReference type="STRING" id="1653476.THC_0089"/>
<dbReference type="Proteomes" id="UP000068196">
    <property type="component" value="Chromosome"/>
</dbReference>
<dbReference type="NCBIfam" id="NF033542">
    <property type="entry name" value="transpos_IS110"/>
    <property type="match status" value="1"/>
</dbReference>
<dbReference type="EMBL" id="AP014945">
    <property type="protein sequence ID" value="BAU22927.1"/>
    <property type="molecule type" value="Genomic_DNA"/>
</dbReference>
<proteinExistence type="predicted"/>
<dbReference type="RefSeq" id="WP_068511752.1">
    <property type="nucleotide sequence ID" value="NZ_AP014945.1"/>
</dbReference>
<dbReference type="GO" id="GO:0004803">
    <property type="term" value="F:transposase activity"/>
    <property type="evidence" value="ECO:0007669"/>
    <property type="project" value="InterPro"/>
</dbReference>
<dbReference type="KEGG" id="cthi:THC_0089"/>
<dbReference type="Pfam" id="PF01548">
    <property type="entry name" value="DEDD_Tnp_IS110"/>
    <property type="match status" value="1"/>
</dbReference>
<keyword evidence="6" id="KW-1185">Reference proteome</keyword>
<gene>
    <name evidence="3" type="ORF">THC_0089</name>
    <name evidence="4" type="ORF">THC_0533</name>
    <name evidence="5" type="ORF">THC_0758</name>
</gene>
<evidence type="ECO:0000313" key="4">
    <source>
        <dbReference type="EMBL" id="BAU22927.1"/>
    </source>
</evidence>
<dbReference type="AlphaFoldDB" id="A0A0U5AVU6"/>
<reference evidence="3 6" key="1">
    <citation type="journal article" date="2016" name="Int. J. Syst. Evol. Microbiol.">
        <title>Caldimicrobium thiodismutans sp. nov., a sulfur-disproportionating bacterium isolated from a hot spring, and emended description of the genus Caldimicrobium.</title>
        <authorList>
            <person name="Kojima H."/>
            <person name="Umezawa K."/>
            <person name="Fukui M."/>
        </authorList>
    </citation>
    <scope>NUCLEOTIDE SEQUENCE [LARGE SCALE GENOMIC DNA]</scope>
    <source>
        <strain evidence="3 6">TF1</strain>
    </source>
</reference>
<sequence length="408" mass="46991">MHYTYFVGLDVSKNFFHACLIDSSQNVLFNQSYPLDYQGISSFTKALPQGLKKSILIGIESSSCYHLNLITYLVNHNFTCVILNPILIKNFAKLSLRKTKTDAIDAKTIAIFLSQFHQKLPPQAFTSEEFKDLARERERISQEIAKRKNNLEKLVVVTFPELERTVNIYNTSILKLLEKFPSAKAIKKASLEEIENILSSQKGKKPAISAKEIKALAEYSIAQNWPAKEYILSRTIQELFFLQETLKEIEKLLKSACKEISACQDLDILLSIEGIGEITALHFLAEIQDIKRFQSYKQLIAYAGLDPAVYESGNFKGKSKISKRGNRHLRRVVWLMSINVIRHNPIFWSYFERRKRQGLPYKKAVLATAHKLLRIIYALLKYKKYFDPSTTYHNIPSQGGFYYAYNFS</sequence>
<evidence type="ECO:0000313" key="5">
    <source>
        <dbReference type="EMBL" id="BAU23149.1"/>
    </source>
</evidence>
<dbReference type="InterPro" id="IPR002525">
    <property type="entry name" value="Transp_IS110-like_N"/>
</dbReference>
<evidence type="ECO:0000313" key="6">
    <source>
        <dbReference type="Proteomes" id="UP000068196"/>
    </source>
</evidence>
<dbReference type="PANTHER" id="PTHR33055">
    <property type="entry name" value="TRANSPOSASE FOR INSERTION SEQUENCE ELEMENT IS1111A"/>
    <property type="match status" value="1"/>
</dbReference>
<dbReference type="EMBL" id="AP014945">
    <property type="protein sequence ID" value="BAU23149.1"/>
    <property type="molecule type" value="Genomic_DNA"/>
</dbReference>
<organism evidence="3 6">
    <name type="scientific">Caldimicrobium thiodismutans</name>
    <dbReference type="NCBI Taxonomy" id="1653476"/>
    <lineage>
        <taxon>Bacteria</taxon>
        <taxon>Pseudomonadati</taxon>
        <taxon>Thermodesulfobacteriota</taxon>
        <taxon>Thermodesulfobacteria</taxon>
        <taxon>Thermodesulfobacteriales</taxon>
        <taxon>Thermodesulfobacteriaceae</taxon>
        <taxon>Caldimicrobium</taxon>
    </lineage>
</organism>
<dbReference type="GO" id="GO:0006313">
    <property type="term" value="P:DNA transposition"/>
    <property type="evidence" value="ECO:0007669"/>
    <property type="project" value="InterPro"/>
</dbReference>
<reference evidence="6" key="2">
    <citation type="journal article" date="2016" name="Int. J. Syst. Evol. Microbiol.">
        <title>Caldimicrobium thiodismutans sp. nov., a sulfur-disproportionating bacterium isolated from a hot spring.</title>
        <authorList>
            <person name="Kojima H."/>
            <person name="Umezawa K."/>
            <person name="Fukui M."/>
        </authorList>
    </citation>
    <scope>NUCLEOTIDE SEQUENCE [LARGE SCALE GENOMIC DNA]</scope>
    <source>
        <strain evidence="6">TF1</strain>
    </source>
</reference>
<feature type="domain" description="Transposase IS110-like N-terminal" evidence="1">
    <location>
        <begin position="7"/>
        <end position="160"/>
    </location>
</feature>